<dbReference type="AlphaFoldDB" id="A0A1S3JII1"/>
<dbReference type="PROSITE" id="PS50086">
    <property type="entry name" value="TBC_RABGAP"/>
    <property type="match status" value="1"/>
</dbReference>
<dbReference type="STRING" id="7574.A0A1S3JII1"/>
<dbReference type="GeneID" id="106173206"/>
<evidence type="ECO:0000259" key="2">
    <source>
        <dbReference type="PROSITE" id="PS50086"/>
    </source>
</evidence>
<evidence type="ECO:0000313" key="3">
    <source>
        <dbReference type="Proteomes" id="UP000085678"/>
    </source>
</evidence>
<proteinExistence type="predicted"/>
<accession>A0A1S3JII1</accession>
<dbReference type="OrthoDB" id="10263206at2759"/>
<keyword evidence="3" id="KW-1185">Reference proteome</keyword>
<dbReference type="Pfam" id="PF00566">
    <property type="entry name" value="RabGAP-TBC"/>
    <property type="match status" value="1"/>
</dbReference>
<dbReference type="RefSeq" id="XP_013409709.2">
    <property type="nucleotide sequence ID" value="XM_013554255.2"/>
</dbReference>
<dbReference type="SUPFAM" id="SSF47923">
    <property type="entry name" value="Ypt/Rab-GAP domain of gyp1p"/>
    <property type="match status" value="2"/>
</dbReference>
<dbReference type="PANTHER" id="PTHR22957:SF27">
    <property type="entry name" value="TBC1 DOMAIN FAMILY MEMBER 13"/>
    <property type="match status" value="1"/>
</dbReference>
<evidence type="ECO:0000313" key="4">
    <source>
        <dbReference type="RefSeq" id="XP_013409709.2"/>
    </source>
</evidence>
<gene>
    <name evidence="4" type="primary">LOC106173206</name>
</gene>
<organism evidence="3 4">
    <name type="scientific">Lingula anatina</name>
    <name type="common">Brachiopod</name>
    <name type="synonym">Lingula unguis</name>
    <dbReference type="NCBI Taxonomy" id="7574"/>
    <lineage>
        <taxon>Eukaryota</taxon>
        <taxon>Metazoa</taxon>
        <taxon>Spiralia</taxon>
        <taxon>Lophotrochozoa</taxon>
        <taxon>Brachiopoda</taxon>
        <taxon>Linguliformea</taxon>
        <taxon>Lingulata</taxon>
        <taxon>Lingulida</taxon>
        <taxon>Linguloidea</taxon>
        <taxon>Lingulidae</taxon>
        <taxon>Lingula</taxon>
    </lineage>
</organism>
<name>A0A1S3JII1_LINAN</name>
<dbReference type="InParanoid" id="A0A1S3JII1"/>
<dbReference type="GO" id="GO:0005096">
    <property type="term" value="F:GTPase activator activity"/>
    <property type="evidence" value="ECO:0007669"/>
    <property type="project" value="UniProtKB-KW"/>
</dbReference>
<reference evidence="4" key="1">
    <citation type="submission" date="2025-08" db="UniProtKB">
        <authorList>
            <consortium name="RefSeq"/>
        </authorList>
    </citation>
    <scope>IDENTIFICATION</scope>
    <source>
        <tissue evidence="4">Gonads</tissue>
    </source>
</reference>
<keyword evidence="1" id="KW-0343">GTPase activation</keyword>
<dbReference type="KEGG" id="lak:106173206"/>
<dbReference type="InterPro" id="IPR000195">
    <property type="entry name" value="Rab-GAP-TBC_dom"/>
</dbReference>
<dbReference type="GO" id="GO:0006886">
    <property type="term" value="P:intracellular protein transport"/>
    <property type="evidence" value="ECO:0007669"/>
    <property type="project" value="TreeGrafter"/>
</dbReference>
<dbReference type="SMART" id="SM00164">
    <property type="entry name" value="TBC"/>
    <property type="match status" value="1"/>
</dbReference>
<dbReference type="InterPro" id="IPR035969">
    <property type="entry name" value="Rab-GAP_TBC_sf"/>
</dbReference>
<dbReference type="Gene3D" id="1.10.472.80">
    <property type="entry name" value="Ypt/Rab-GAP domain of gyp1p, domain 3"/>
    <property type="match status" value="1"/>
</dbReference>
<dbReference type="PANTHER" id="PTHR22957">
    <property type="entry name" value="TBC1 DOMAIN FAMILY MEMBER GTPASE-ACTIVATING PROTEIN"/>
    <property type="match status" value="1"/>
</dbReference>
<dbReference type="Proteomes" id="UP000085678">
    <property type="component" value="Unplaced"/>
</dbReference>
<dbReference type="Gene3D" id="1.10.8.270">
    <property type="entry name" value="putative rabgap domain of human tbc1 domain family member 14 like domains"/>
    <property type="match status" value="1"/>
</dbReference>
<feature type="non-terminal residue" evidence="4">
    <location>
        <position position="202"/>
    </location>
</feature>
<feature type="domain" description="Rab-GAP TBC" evidence="2">
    <location>
        <begin position="1"/>
        <end position="168"/>
    </location>
</feature>
<sequence>MLFFFFFQESKKRSFSEEFVVLPDGQEAHWEVVERMLFIYAKLNPGLAYVQGMNEIMGPIYHTFACDPRQDWRENAEADAFFCFTNLMAEIRDNFIKTLDFDSSCGIGAEMNKLMLLLKKKDQRLHAQLRDQDLKPQFFAFRWITLLLSQEFSLPDVIRLWDSLFADGKRFEFLLYIGCAMLIHLREELLQGDFTVNMKLVQ</sequence>
<evidence type="ECO:0000256" key="1">
    <source>
        <dbReference type="ARBA" id="ARBA00022468"/>
    </source>
</evidence>
<protein>
    <submittedName>
        <fullName evidence="4">TBC1 domain family member 13-like</fullName>
    </submittedName>
</protein>
<dbReference type="FunFam" id="1.10.472.80:FF:000009">
    <property type="entry name" value="TBC1 domain family member 13"/>
    <property type="match status" value="1"/>
</dbReference>